<dbReference type="NCBIfam" id="NF000756">
    <property type="entry name" value="PRK00047.1"/>
    <property type="match status" value="1"/>
</dbReference>
<feature type="binding site" evidence="9">
    <location>
        <position position="308"/>
    </location>
    <ligand>
        <name>ADP</name>
        <dbReference type="ChEBI" id="CHEBI:456216"/>
    </ligand>
</feature>
<evidence type="ECO:0000259" key="12">
    <source>
        <dbReference type="Pfam" id="PF02782"/>
    </source>
</evidence>
<keyword evidence="5 9" id="KW-0418">Kinase</keyword>
<evidence type="ECO:0000256" key="10">
    <source>
        <dbReference type="RuleBase" id="RU003733"/>
    </source>
</evidence>
<feature type="domain" description="Carbohydrate kinase FGGY N-terminal" evidence="11">
    <location>
        <begin position="7"/>
        <end position="250"/>
    </location>
</feature>
<dbReference type="PANTHER" id="PTHR10196:SF78">
    <property type="entry name" value="GLYCEROL KINASE"/>
    <property type="match status" value="1"/>
</dbReference>
<feature type="binding site" evidence="9">
    <location>
        <position position="84"/>
    </location>
    <ligand>
        <name>glycerol</name>
        <dbReference type="ChEBI" id="CHEBI:17754"/>
    </ligand>
</feature>
<feature type="binding site" evidence="9">
    <location>
        <position position="408"/>
    </location>
    <ligand>
        <name>ATP</name>
        <dbReference type="ChEBI" id="CHEBI:30616"/>
    </ligand>
</feature>
<feature type="binding site" evidence="9">
    <location>
        <position position="243"/>
    </location>
    <ligand>
        <name>glycerol</name>
        <dbReference type="ChEBI" id="CHEBI:17754"/>
    </ligand>
</feature>
<feature type="binding site" evidence="9">
    <location>
        <position position="134"/>
    </location>
    <ligand>
        <name>glycerol</name>
        <dbReference type="ChEBI" id="CHEBI:17754"/>
    </ligand>
</feature>
<feature type="binding site" evidence="9">
    <location>
        <position position="265"/>
    </location>
    <ligand>
        <name>ADP</name>
        <dbReference type="ChEBI" id="CHEBI:456216"/>
    </ligand>
</feature>
<proteinExistence type="inferred from homology"/>
<feature type="binding site" evidence="9">
    <location>
        <position position="15"/>
    </location>
    <ligand>
        <name>ATP</name>
        <dbReference type="ChEBI" id="CHEBI:30616"/>
    </ligand>
</feature>
<dbReference type="InterPro" id="IPR000577">
    <property type="entry name" value="Carb_kinase_FGGY"/>
</dbReference>
<feature type="binding site" evidence="9">
    <location>
        <position position="265"/>
    </location>
    <ligand>
        <name>ATP</name>
        <dbReference type="ChEBI" id="CHEBI:30616"/>
    </ligand>
</feature>
<feature type="domain" description="Carbohydrate kinase FGGY C-terminal" evidence="12">
    <location>
        <begin position="260"/>
        <end position="446"/>
    </location>
</feature>
<evidence type="ECO:0000256" key="6">
    <source>
        <dbReference type="ARBA" id="ARBA00022798"/>
    </source>
</evidence>
<dbReference type="InterPro" id="IPR043129">
    <property type="entry name" value="ATPase_NBD"/>
</dbReference>
<dbReference type="PROSITE" id="PS00933">
    <property type="entry name" value="FGGY_KINASES_1"/>
    <property type="match status" value="1"/>
</dbReference>
<feature type="binding site" evidence="9">
    <location>
        <position position="308"/>
    </location>
    <ligand>
        <name>ATP</name>
        <dbReference type="ChEBI" id="CHEBI:30616"/>
    </ligand>
</feature>
<evidence type="ECO:0000313" key="14">
    <source>
        <dbReference type="Proteomes" id="UP001249020"/>
    </source>
</evidence>
<dbReference type="AlphaFoldDB" id="A0AAW8QX39"/>
<dbReference type="SUPFAM" id="SSF53067">
    <property type="entry name" value="Actin-like ATPase domain"/>
    <property type="match status" value="2"/>
</dbReference>
<comment type="catalytic activity">
    <reaction evidence="8 9">
        <text>glycerol + ATP = sn-glycerol 3-phosphate + ADP + H(+)</text>
        <dbReference type="Rhea" id="RHEA:21644"/>
        <dbReference type="ChEBI" id="CHEBI:15378"/>
        <dbReference type="ChEBI" id="CHEBI:17754"/>
        <dbReference type="ChEBI" id="CHEBI:30616"/>
        <dbReference type="ChEBI" id="CHEBI:57597"/>
        <dbReference type="ChEBI" id="CHEBI:456216"/>
        <dbReference type="EC" id="2.7.1.30"/>
    </reaction>
</comment>
<organism evidence="13 14">
    <name type="scientific">Brumicola blandensis</name>
    <dbReference type="NCBI Taxonomy" id="3075611"/>
    <lineage>
        <taxon>Bacteria</taxon>
        <taxon>Pseudomonadati</taxon>
        <taxon>Pseudomonadota</taxon>
        <taxon>Gammaproteobacteria</taxon>
        <taxon>Alteromonadales</taxon>
        <taxon>Alteromonadaceae</taxon>
        <taxon>Brumicola</taxon>
    </lineage>
</organism>
<evidence type="ECO:0000259" key="11">
    <source>
        <dbReference type="Pfam" id="PF00370"/>
    </source>
</evidence>
<feature type="binding site" evidence="9">
    <location>
        <position position="243"/>
    </location>
    <ligand>
        <name>sn-glycerol 3-phosphate</name>
        <dbReference type="ChEBI" id="CHEBI:57597"/>
    </ligand>
</feature>
<evidence type="ECO:0000256" key="1">
    <source>
        <dbReference type="ARBA" id="ARBA00005190"/>
    </source>
</evidence>
<dbReference type="NCBIfam" id="TIGR01311">
    <property type="entry name" value="glycerol_kin"/>
    <property type="match status" value="1"/>
</dbReference>
<dbReference type="Gene3D" id="3.30.420.40">
    <property type="match status" value="2"/>
</dbReference>
<feature type="binding site" evidence="9">
    <location>
        <position position="134"/>
    </location>
    <ligand>
        <name>sn-glycerol 3-phosphate</name>
        <dbReference type="ChEBI" id="CHEBI:57597"/>
    </ligand>
</feature>
<evidence type="ECO:0000256" key="5">
    <source>
        <dbReference type="ARBA" id="ARBA00022777"/>
    </source>
</evidence>
<feature type="binding site" evidence="9">
    <location>
        <position position="16"/>
    </location>
    <ligand>
        <name>ATP</name>
        <dbReference type="ChEBI" id="CHEBI:30616"/>
    </ligand>
</feature>
<keyword evidence="3 9" id="KW-0808">Transferase</keyword>
<dbReference type="Proteomes" id="UP001249020">
    <property type="component" value="Unassembled WGS sequence"/>
</dbReference>
<dbReference type="FunFam" id="3.30.420.40:FF:000007">
    <property type="entry name" value="Glycerol kinase"/>
    <property type="match status" value="1"/>
</dbReference>
<dbReference type="PROSITE" id="PS00445">
    <property type="entry name" value="FGGY_KINASES_2"/>
    <property type="match status" value="1"/>
</dbReference>
<dbReference type="Pfam" id="PF02782">
    <property type="entry name" value="FGGY_C"/>
    <property type="match status" value="1"/>
</dbReference>
<evidence type="ECO:0000256" key="4">
    <source>
        <dbReference type="ARBA" id="ARBA00022741"/>
    </source>
</evidence>
<dbReference type="InterPro" id="IPR018485">
    <property type="entry name" value="FGGY_C"/>
</dbReference>
<dbReference type="HAMAP" id="MF_00186">
    <property type="entry name" value="Glycerol_kin"/>
    <property type="match status" value="1"/>
</dbReference>
<gene>
    <name evidence="9 13" type="primary">glpK</name>
    <name evidence="13" type="ORF">RM544_00905</name>
</gene>
<dbReference type="GO" id="GO:0005829">
    <property type="term" value="C:cytosol"/>
    <property type="evidence" value="ECO:0007669"/>
    <property type="project" value="TreeGrafter"/>
</dbReference>
<dbReference type="RefSeq" id="WP_311359904.1">
    <property type="nucleotide sequence ID" value="NZ_JAVRIE010000001.1"/>
</dbReference>
<keyword evidence="6 9" id="KW-0319">Glycerol metabolism</keyword>
<comment type="pathway">
    <text evidence="1 9">Polyol metabolism; glycerol degradation via glycerol kinase pathway; sn-glycerol 3-phosphate from glycerol: step 1/1.</text>
</comment>
<evidence type="ECO:0000256" key="3">
    <source>
        <dbReference type="ARBA" id="ARBA00022679"/>
    </source>
</evidence>
<feature type="binding site" evidence="9">
    <location>
        <position position="244"/>
    </location>
    <ligand>
        <name>glycerol</name>
        <dbReference type="ChEBI" id="CHEBI:17754"/>
    </ligand>
</feature>
<feature type="binding site" evidence="9">
    <location>
        <position position="85"/>
    </location>
    <ligand>
        <name>sn-glycerol 3-phosphate</name>
        <dbReference type="ChEBI" id="CHEBI:57597"/>
    </ligand>
</feature>
<feature type="binding site" evidence="9">
    <location>
        <position position="14"/>
    </location>
    <ligand>
        <name>sn-glycerol 3-phosphate</name>
        <dbReference type="ChEBI" id="CHEBI:57597"/>
    </ligand>
</feature>
<sequence length="499" mass="54244">MSSQQGILSIDQGTTSTRAIVFNLDGTKVATSQKEFTQFYPNNGWVEHDPEEIWKTTVETCKDAIHQAQEQGVMVAGIGITNQRETTLVWDRETGQAIYNAIVWQDRRTSAFCNSIKVKEAAVTAKTGLLLDPYFSASKVKWLLDEVDGARALAEQGKLAFGTIDSFLIWRLTGGKKHVTDTTNASRTNLFNIHDLKWDKDLLALFDVPESVLPEVLQCADDFGTTQANLFGKSLPIAGVAGDQQAALFGQCCFNPGDLKSTYGTGCFALLNTGDKALNSQHKLLTTIGYTINGKTTYALEGSIFTAGANIQWLRDGIGVINDAKESQALAESLDYDHGVVLVPGFAGLGAPHWNPDARASLYGMTRGTSQAHFARAALEAVCYQTYDLQQAMASDGIASSKVLVDGGMVANDWLCQFLSDILQVDIQRPKNMETTAIGAAYLAGLQLGLYKNLEDIMSHKQIENTFSPRIDQGIRTTLLSQWQKAVDATLAFSEGAAV</sequence>
<dbReference type="Pfam" id="PF00370">
    <property type="entry name" value="FGGY_N"/>
    <property type="match status" value="1"/>
</dbReference>
<dbReference type="GO" id="GO:0006072">
    <property type="term" value="P:glycerol-3-phosphate metabolic process"/>
    <property type="evidence" value="ECO:0007669"/>
    <property type="project" value="InterPro"/>
</dbReference>
<dbReference type="PANTHER" id="PTHR10196">
    <property type="entry name" value="SUGAR KINASE"/>
    <property type="match status" value="1"/>
</dbReference>
<feature type="binding site" evidence="9">
    <location>
        <position position="312"/>
    </location>
    <ligand>
        <name>ATP</name>
        <dbReference type="ChEBI" id="CHEBI:30616"/>
    </ligand>
</feature>
<evidence type="ECO:0000313" key="13">
    <source>
        <dbReference type="EMBL" id="MDT0581089.1"/>
    </source>
</evidence>
<accession>A0AAW8QX39</accession>
<dbReference type="FunFam" id="3.30.420.40:FF:000008">
    <property type="entry name" value="Glycerol kinase"/>
    <property type="match status" value="1"/>
</dbReference>
<reference evidence="13 14" key="1">
    <citation type="submission" date="2023-09" db="EMBL/GenBank/DDBJ databases">
        <authorList>
            <person name="Rey-Velasco X."/>
        </authorList>
    </citation>
    <scope>NUCLEOTIDE SEQUENCE [LARGE SCALE GENOMIC DNA]</scope>
    <source>
        <strain evidence="13 14">W409</strain>
    </source>
</reference>
<name>A0AAW8QX39_9ALTE</name>
<dbReference type="InterPro" id="IPR005999">
    <property type="entry name" value="Glycerol_kin"/>
</dbReference>
<evidence type="ECO:0000256" key="9">
    <source>
        <dbReference type="HAMAP-Rule" id="MF_00186"/>
    </source>
</evidence>
<evidence type="ECO:0000256" key="2">
    <source>
        <dbReference type="ARBA" id="ARBA00009156"/>
    </source>
</evidence>
<comment type="function">
    <text evidence="9">Key enzyme in the regulation of glycerol uptake and metabolism. Catalyzes the phosphorylation of glycerol to yield sn-glycerol 3-phosphate.</text>
</comment>
<dbReference type="InterPro" id="IPR018483">
    <property type="entry name" value="Carb_kinase_FGGY_CS"/>
</dbReference>
<feature type="binding site" evidence="9">
    <location>
        <position position="84"/>
    </location>
    <ligand>
        <name>sn-glycerol 3-phosphate</name>
        <dbReference type="ChEBI" id="CHEBI:57597"/>
    </ligand>
</feature>
<comment type="activity regulation">
    <text evidence="9">Inhibited by fructose 1,6-bisphosphate (FBP).</text>
</comment>
<dbReference type="PIRSF" id="PIRSF000538">
    <property type="entry name" value="GlpK"/>
    <property type="match status" value="1"/>
</dbReference>
<feature type="binding site" evidence="9">
    <location>
        <position position="18"/>
    </location>
    <ligand>
        <name>ADP</name>
        <dbReference type="ChEBI" id="CHEBI:456216"/>
    </ligand>
</feature>
<protein>
    <recommendedName>
        <fullName evidence="9">Glycerol kinase</fullName>
        <ecNumber evidence="9">2.7.1.30</ecNumber>
    </recommendedName>
    <alternativeName>
        <fullName evidence="9">ATP:glycerol 3-phosphotransferase</fullName>
    </alternativeName>
    <alternativeName>
        <fullName evidence="9">Glycerokinase</fullName>
        <shortName evidence="9">GK</shortName>
    </alternativeName>
</protein>
<dbReference type="EMBL" id="JAVRIE010000001">
    <property type="protein sequence ID" value="MDT0581089.1"/>
    <property type="molecule type" value="Genomic_DNA"/>
</dbReference>
<evidence type="ECO:0000256" key="8">
    <source>
        <dbReference type="ARBA" id="ARBA00052101"/>
    </source>
</evidence>
<dbReference type="GO" id="GO:0004370">
    <property type="term" value="F:glycerol kinase activity"/>
    <property type="evidence" value="ECO:0007669"/>
    <property type="project" value="UniProtKB-UniRule"/>
</dbReference>
<feature type="binding site" evidence="9">
    <location>
        <position position="85"/>
    </location>
    <ligand>
        <name>glycerol</name>
        <dbReference type="ChEBI" id="CHEBI:17754"/>
    </ligand>
</feature>
<dbReference type="GO" id="GO:0005524">
    <property type="term" value="F:ATP binding"/>
    <property type="evidence" value="ECO:0007669"/>
    <property type="project" value="UniProtKB-UniRule"/>
</dbReference>
<dbReference type="CDD" id="cd07786">
    <property type="entry name" value="FGGY_EcGK_like"/>
    <property type="match status" value="1"/>
</dbReference>
<comment type="caution">
    <text evidence="13">The sequence shown here is derived from an EMBL/GenBank/DDBJ whole genome shotgun (WGS) entry which is preliminary data.</text>
</comment>
<keyword evidence="14" id="KW-1185">Reference proteome</keyword>
<feature type="binding site" evidence="9">
    <location>
        <position position="14"/>
    </location>
    <ligand>
        <name>ADP</name>
        <dbReference type="ChEBI" id="CHEBI:456216"/>
    </ligand>
</feature>
<feature type="binding site" evidence="9">
    <location>
        <position position="14"/>
    </location>
    <ligand>
        <name>ATP</name>
        <dbReference type="ChEBI" id="CHEBI:30616"/>
    </ligand>
</feature>
<feature type="binding site" evidence="9">
    <location>
        <position position="408"/>
    </location>
    <ligand>
        <name>ADP</name>
        <dbReference type="ChEBI" id="CHEBI:456216"/>
    </ligand>
</feature>
<dbReference type="EC" id="2.7.1.30" evidence="9"/>
<dbReference type="InterPro" id="IPR018484">
    <property type="entry name" value="FGGY_N"/>
</dbReference>
<keyword evidence="7 9" id="KW-0067">ATP-binding</keyword>
<comment type="similarity">
    <text evidence="2 9 10">Belongs to the FGGY kinase family.</text>
</comment>
<evidence type="ECO:0000256" key="7">
    <source>
        <dbReference type="ARBA" id="ARBA00022840"/>
    </source>
</evidence>
<dbReference type="GO" id="GO:0019563">
    <property type="term" value="P:glycerol catabolic process"/>
    <property type="evidence" value="ECO:0007669"/>
    <property type="project" value="UniProtKB-UniRule"/>
</dbReference>
<keyword evidence="4 9" id="KW-0547">Nucleotide-binding</keyword>
<feature type="binding site" evidence="9">
    <location>
        <position position="412"/>
    </location>
    <ligand>
        <name>ADP</name>
        <dbReference type="ChEBI" id="CHEBI:456216"/>
    </ligand>
</feature>